<protein>
    <submittedName>
        <fullName evidence="2">Uncharacterized protein</fullName>
    </submittedName>
</protein>
<feature type="compositionally biased region" description="Acidic residues" evidence="1">
    <location>
        <begin position="230"/>
        <end position="240"/>
    </location>
</feature>
<feature type="region of interest" description="Disordered" evidence="1">
    <location>
        <begin position="220"/>
        <end position="240"/>
    </location>
</feature>
<proteinExistence type="predicted"/>
<evidence type="ECO:0000313" key="2">
    <source>
        <dbReference type="EMBL" id="KKM17919.1"/>
    </source>
</evidence>
<comment type="caution">
    <text evidence="2">The sequence shown here is derived from an EMBL/GenBank/DDBJ whole genome shotgun (WGS) entry which is preliminary data.</text>
</comment>
<sequence>MPLNFEKQRDLLSRTISMVRDFLMEEVYHDTDDQDLAEEWGTTYQHVRNLTTGEPADIQDLLQLLSYTFLDFGLIIHDPATGKEVTFFAAENLASHLEYETQTEEIQHYGSDKKGEDPLSDEEAGLDFLPLQHSMLFGADGQRLRDKPIEIECDGDFDTDKELGKDTIEAEFSEITEQELLDAVTDMDDLCEYCLDHLRIAGSMLCHYCIEAGIVCPPGEGPREAHDPQEWEDPERPEDYEPLELLAAVDRRAQRTQDNTIRLLQTAGMLNGKGEN</sequence>
<reference evidence="2" key="1">
    <citation type="journal article" date="2015" name="Nature">
        <title>Complex archaea that bridge the gap between prokaryotes and eukaryotes.</title>
        <authorList>
            <person name="Spang A."/>
            <person name="Saw J.H."/>
            <person name="Jorgensen S.L."/>
            <person name="Zaremba-Niedzwiedzka K."/>
            <person name="Martijn J."/>
            <person name="Lind A.E."/>
            <person name="van Eijk R."/>
            <person name="Schleper C."/>
            <person name="Guy L."/>
            <person name="Ettema T.J."/>
        </authorList>
    </citation>
    <scope>NUCLEOTIDE SEQUENCE</scope>
</reference>
<accession>A0A0F9IDX5</accession>
<dbReference type="AlphaFoldDB" id="A0A0F9IDX5"/>
<gene>
    <name evidence="2" type="ORF">LCGC14_1670900</name>
</gene>
<dbReference type="EMBL" id="LAZR01014340">
    <property type="protein sequence ID" value="KKM17919.1"/>
    <property type="molecule type" value="Genomic_DNA"/>
</dbReference>
<name>A0A0F9IDX5_9ZZZZ</name>
<organism evidence="2">
    <name type="scientific">marine sediment metagenome</name>
    <dbReference type="NCBI Taxonomy" id="412755"/>
    <lineage>
        <taxon>unclassified sequences</taxon>
        <taxon>metagenomes</taxon>
        <taxon>ecological metagenomes</taxon>
    </lineage>
</organism>
<evidence type="ECO:0000256" key="1">
    <source>
        <dbReference type="SAM" id="MobiDB-lite"/>
    </source>
</evidence>